<evidence type="ECO:0000256" key="5">
    <source>
        <dbReference type="ARBA" id="ARBA00023136"/>
    </source>
</evidence>
<comment type="caution">
    <text evidence="7">The sequence shown here is derived from an EMBL/GenBank/DDBJ whole genome shotgun (WGS) entry which is preliminary data.</text>
</comment>
<evidence type="ECO:0000256" key="3">
    <source>
        <dbReference type="ARBA" id="ARBA00022692"/>
    </source>
</evidence>
<accession>A0ABV8STJ6</accession>
<evidence type="ECO:0000256" key="2">
    <source>
        <dbReference type="ARBA" id="ARBA00022475"/>
    </source>
</evidence>
<protein>
    <submittedName>
        <fullName evidence="7">ATP synthase subunit I</fullName>
    </submittedName>
</protein>
<evidence type="ECO:0000313" key="7">
    <source>
        <dbReference type="EMBL" id="MFC4310278.1"/>
    </source>
</evidence>
<keyword evidence="3 6" id="KW-0812">Transmembrane</keyword>
<evidence type="ECO:0000256" key="1">
    <source>
        <dbReference type="ARBA" id="ARBA00004651"/>
    </source>
</evidence>
<name>A0ABV8STJ6_9GAMM</name>
<evidence type="ECO:0000313" key="8">
    <source>
        <dbReference type="Proteomes" id="UP001595904"/>
    </source>
</evidence>
<feature type="transmembrane region" description="Helical" evidence="6">
    <location>
        <begin position="101"/>
        <end position="122"/>
    </location>
</feature>
<dbReference type="InterPro" id="IPR005598">
    <property type="entry name" value="ATP_synth_I"/>
</dbReference>
<evidence type="ECO:0000256" key="6">
    <source>
        <dbReference type="SAM" id="Phobius"/>
    </source>
</evidence>
<keyword evidence="5 6" id="KW-0472">Membrane</keyword>
<dbReference type="EMBL" id="JBHSDU010000003">
    <property type="protein sequence ID" value="MFC4310278.1"/>
    <property type="molecule type" value="Genomic_DNA"/>
</dbReference>
<proteinExistence type="predicted"/>
<feature type="transmembrane region" description="Helical" evidence="6">
    <location>
        <begin position="39"/>
        <end position="62"/>
    </location>
</feature>
<organism evidence="7 8">
    <name type="scientific">Steroidobacter flavus</name>
    <dbReference type="NCBI Taxonomy" id="1842136"/>
    <lineage>
        <taxon>Bacteria</taxon>
        <taxon>Pseudomonadati</taxon>
        <taxon>Pseudomonadota</taxon>
        <taxon>Gammaproteobacteria</taxon>
        <taxon>Steroidobacterales</taxon>
        <taxon>Steroidobacteraceae</taxon>
        <taxon>Steroidobacter</taxon>
    </lineage>
</organism>
<keyword evidence="4 6" id="KW-1133">Transmembrane helix</keyword>
<comment type="subcellular location">
    <subcellularLocation>
        <location evidence="1">Cell membrane</location>
        <topology evidence="1">Multi-pass membrane protein</topology>
    </subcellularLocation>
</comment>
<feature type="transmembrane region" description="Helical" evidence="6">
    <location>
        <begin position="12"/>
        <end position="33"/>
    </location>
</feature>
<sequence>MSDTVRVRGKRLALKFAAIQLACTGLAALVFLMSSGWNAARSAVVGGLIIALGTLVFAWRLFATNWPAASAARGFFAGEVLKWIWVVGAFALALTRGGMEPLPLLIGLVASQCGFWVAMGIFK</sequence>
<feature type="transmembrane region" description="Helical" evidence="6">
    <location>
        <begin position="74"/>
        <end position="95"/>
    </location>
</feature>
<evidence type="ECO:0000256" key="4">
    <source>
        <dbReference type="ARBA" id="ARBA00022989"/>
    </source>
</evidence>
<reference evidence="8" key="1">
    <citation type="journal article" date="2019" name="Int. J. Syst. Evol. Microbiol.">
        <title>The Global Catalogue of Microorganisms (GCM) 10K type strain sequencing project: providing services to taxonomists for standard genome sequencing and annotation.</title>
        <authorList>
            <consortium name="The Broad Institute Genomics Platform"/>
            <consortium name="The Broad Institute Genome Sequencing Center for Infectious Disease"/>
            <person name="Wu L."/>
            <person name="Ma J."/>
        </authorList>
    </citation>
    <scope>NUCLEOTIDE SEQUENCE [LARGE SCALE GENOMIC DNA]</scope>
    <source>
        <strain evidence="8">CGMCC 1.10759</strain>
    </source>
</reference>
<keyword evidence="8" id="KW-1185">Reference proteome</keyword>
<gene>
    <name evidence="7" type="ORF">ACFPN2_14390</name>
</gene>
<keyword evidence="2" id="KW-1003">Cell membrane</keyword>
<dbReference type="Proteomes" id="UP001595904">
    <property type="component" value="Unassembled WGS sequence"/>
</dbReference>
<dbReference type="Pfam" id="PF03899">
    <property type="entry name" value="ATP-synt_I"/>
    <property type="match status" value="1"/>
</dbReference>
<dbReference type="RefSeq" id="WP_380597642.1">
    <property type="nucleotide sequence ID" value="NZ_JBHSDU010000003.1"/>
</dbReference>